<feature type="compositionally biased region" description="Polar residues" evidence="1">
    <location>
        <begin position="235"/>
        <end position="250"/>
    </location>
</feature>
<name>A0A336MKN6_CULSO</name>
<accession>A0A336MKN6</accession>
<evidence type="ECO:0000256" key="1">
    <source>
        <dbReference type="SAM" id="MobiDB-lite"/>
    </source>
</evidence>
<dbReference type="AlphaFoldDB" id="A0A336MKN6"/>
<feature type="compositionally biased region" description="Low complexity" evidence="1">
    <location>
        <begin position="493"/>
        <end position="507"/>
    </location>
</feature>
<evidence type="ECO:0000256" key="2">
    <source>
        <dbReference type="SAM" id="Phobius"/>
    </source>
</evidence>
<keyword evidence="2" id="KW-0472">Membrane</keyword>
<feature type="region of interest" description="Disordered" evidence="1">
    <location>
        <begin position="234"/>
        <end position="260"/>
    </location>
</feature>
<organism evidence="3">
    <name type="scientific">Culicoides sonorensis</name>
    <name type="common">Biting midge</name>
    <dbReference type="NCBI Taxonomy" id="179676"/>
    <lineage>
        <taxon>Eukaryota</taxon>
        <taxon>Metazoa</taxon>
        <taxon>Ecdysozoa</taxon>
        <taxon>Arthropoda</taxon>
        <taxon>Hexapoda</taxon>
        <taxon>Insecta</taxon>
        <taxon>Pterygota</taxon>
        <taxon>Neoptera</taxon>
        <taxon>Endopterygota</taxon>
        <taxon>Diptera</taxon>
        <taxon>Nematocera</taxon>
        <taxon>Chironomoidea</taxon>
        <taxon>Ceratopogonidae</taxon>
        <taxon>Ceratopogoninae</taxon>
        <taxon>Culicoides</taxon>
        <taxon>Monoculicoides</taxon>
    </lineage>
</organism>
<dbReference type="EMBL" id="UFQT01001548">
    <property type="protein sequence ID" value="SSX30972.1"/>
    <property type="molecule type" value="Genomic_DNA"/>
</dbReference>
<evidence type="ECO:0000313" key="3">
    <source>
        <dbReference type="EMBL" id="SSX30972.1"/>
    </source>
</evidence>
<sequence length="719" mass="80802">MERIPYHHIISVLIIIVTQIICGTFGPHDMSVEAYARVVKQSNALQSNNNESLLEGNNNKSENHSVQVNSQLRGRAIQSSSSDVIHQQQQQYQYLMKPHSHDSKMIVYPSSYADRRNEMSSNSNLDQDIRRLKKPLPKPDPKPMKSGYQYSKPSVKPDRTNPTSNPIKTTSFFLPTIIPDSHALFFNNDFVHSPDIHLNPPNNEAMNSAKSNEMSLAVTKNNIKDELMKELIKSGSDTNFPPNHQSSYDTPSEVDPIGSSYIPPASGPVKIYPVYTREEKNSSDFDPSLHVFPPNSNVTYTGTNFMLSPGTSYIPPASGIPGQSKPEGFKANPYLPPRTTTSKKPTVIYLPPKLNEINEMGVKEPETSDDLNAFPPNIHSIYRDEMEKANNYNKVPETSYLPAPSGNVEDTENESMQPNDEYLPPSKGLNSFPPNIDIEYLPPEMQAQLVGDSYIPPPSGNQNDFKTPPTYLPPVSYLPPTTTSTPKPPTYLPPVSYLPPTTTTPQPVTIMTTQTMKPPVMISYLPPSAPAPPPPQQPPQILLPTPVPQYLPPSAPQMMMPSGMDQPSAPEITMPSDAMLKHIKPWDDPHSDIVFDDPHHHHHDHQHHEIYFDHHDIITTTQPPPPPPPPSIKKYGHYYLLIKLWYVPLIFTIWFSFYIAFILLKSLGRHKAYWPNHTKLRKRSIIENSPLDALSSIFAANNFQNLSHKQITDRVDDLT</sequence>
<dbReference type="PRINTS" id="PR01217">
    <property type="entry name" value="PRICHEXTENSN"/>
</dbReference>
<protein>
    <submittedName>
        <fullName evidence="3">CSON003105 protein</fullName>
    </submittedName>
</protein>
<feature type="compositionally biased region" description="Low complexity" evidence="1">
    <location>
        <begin position="467"/>
        <end position="485"/>
    </location>
</feature>
<gene>
    <name evidence="3" type="primary">CSON003105</name>
</gene>
<feature type="region of interest" description="Disordered" evidence="1">
    <location>
        <begin position="458"/>
        <end position="507"/>
    </location>
</feature>
<keyword evidence="2" id="KW-0812">Transmembrane</keyword>
<dbReference type="VEuPathDB" id="VectorBase:CSON003105"/>
<feature type="region of interest" description="Disordered" evidence="1">
    <location>
        <begin position="116"/>
        <end position="166"/>
    </location>
</feature>
<reference evidence="3" key="1">
    <citation type="submission" date="2018-07" db="EMBL/GenBank/DDBJ databases">
        <authorList>
            <person name="Quirk P.G."/>
            <person name="Krulwich T.A."/>
        </authorList>
    </citation>
    <scope>NUCLEOTIDE SEQUENCE</scope>
</reference>
<proteinExistence type="predicted"/>
<feature type="region of interest" description="Disordered" evidence="1">
    <location>
        <begin position="395"/>
        <end position="425"/>
    </location>
</feature>
<keyword evidence="2" id="KW-1133">Transmembrane helix</keyword>
<feature type="transmembrane region" description="Helical" evidence="2">
    <location>
        <begin position="644"/>
        <end position="664"/>
    </location>
</feature>